<dbReference type="AlphaFoldDB" id="A0A841K7W2"/>
<keyword evidence="2" id="KW-1185">Reference proteome</keyword>
<gene>
    <name evidence="1" type="ORF">HNQ77_005185</name>
</gene>
<reference evidence="1 2" key="1">
    <citation type="submission" date="2020-08" db="EMBL/GenBank/DDBJ databases">
        <title>Genomic Encyclopedia of Type Strains, Phase IV (KMG-IV): sequencing the most valuable type-strain genomes for metagenomic binning, comparative biology and taxonomic classification.</title>
        <authorList>
            <person name="Goeker M."/>
        </authorList>
    </citation>
    <scope>NUCLEOTIDE SEQUENCE [LARGE SCALE GENOMIC DNA]</scope>
    <source>
        <strain evidence="1 2">DSM 103733</strain>
    </source>
</reference>
<organism evidence="1 2">
    <name type="scientific">Silvibacterium bohemicum</name>
    <dbReference type="NCBI Taxonomy" id="1577686"/>
    <lineage>
        <taxon>Bacteria</taxon>
        <taxon>Pseudomonadati</taxon>
        <taxon>Acidobacteriota</taxon>
        <taxon>Terriglobia</taxon>
        <taxon>Terriglobales</taxon>
        <taxon>Acidobacteriaceae</taxon>
        <taxon>Silvibacterium</taxon>
    </lineage>
</organism>
<name>A0A841K7W2_9BACT</name>
<proteinExistence type="predicted"/>
<evidence type="ECO:0000313" key="2">
    <source>
        <dbReference type="Proteomes" id="UP000538666"/>
    </source>
</evidence>
<dbReference type="RefSeq" id="WP_156186003.1">
    <property type="nucleotide sequence ID" value="NZ_JACHEK010000013.1"/>
</dbReference>
<protein>
    <submittedName>
        <fullName evidence="1">Uncharacterized protein</fullName>
    </submittedName>
</protein>
<evidence type="ECO:0000313" key="1">
    <source>
        <dbReference type="EMBL" id="MBB6147191.1"/>
    </source>
</evidence>
<dbReference type="EMBL" id="JACHEK010000013">
    <property type="protein sequence ID" value="MBB6147191.1"/>
    <property type="molecule type" value="Genomic_DNA"/>
</dbReference>
<comment type="caution">
    <text evidence="1">The sequence shown here is derived from an EMBL/GenBank/DDBJ whole genome shotgun (WGS) entry which is preliminary data.</text>
</comment>
<accession>A0A841K7W2</accession>
<dbReference type="Proteomes" id="UP000538666">
    <property type="component" value="Unassembled WGS sequence"/>
</dbReference>
<sequence>MDKAFEPASRNEERRQAEWRKHLVLSRSFSRCTPLPWAHGECECVYWDTHVTAASDPERNVYRKGYRRRYLNWVKAFCESLDTDVDNALTKLSREGQCIPCLGRMIYECLVVEVEAPYAALLSTLPGLPNTRVTLNLEAPTDRAAIEARDSMRSGAIAALVISVKKMCERAYLKELVKVLNHGRKQNAAHQHLKFGRLHFNLITTEFTVSMLKQRAQTGTYKRAFQALTKNRPMDQWGNMDFLL</sequence>